<keyword evidence="1" id="KW-0812">Transmembrane</keyword>
<accession>A0A840X800</accession>
<gene>
    <name evidence="2" type="ORF">BJ959_002189</name>
</gene>
<dbReference type="OrthoDB" id="5116551at2"/>
<dbReference type="EMBL" id="JACHBS010000001">
    <property type="protein sequence ID" value="MBB5618693.1"/>
    <property type="molecule type" value="Genomic_DNA"/>
</dbReference>
<feature type="transmembrane region" description="Helical" evidence="1">
    <location>
        <begin position="21"/>
        <end position="40"/>
    </location>
</feature>
<proteinExistence type="predicted"/>
<keyword evidence="1" id="KW-1133">Transmembrane helix</keyword>
<dbReference type="AlphaFoldDB" id="A0A840X800"/>
<protein>
    <submittedName>
        <fullName evidence="2">Uncharacterized protein</fullName>
    </submittedName>
</protein>
<organism evidence="2 3">
    <name type="scientific">Microcella frigidaquae</name>
    <dbReference type="NCBI Taxonomy" id="424758"/>
    <lineage>
        <taxon>Bacteria</taxon>
        <taxon>Bacillati</taxon>
        <taxon>Actinomycetota</taxon>
        <taxon>Actinomycetes</taxon>
        <taxon>Micrococcales</taxon>
        <taxon>Microbacteriaceae</taxon>
        <taxon>Microcella</taxon>
    </lineage>
</organism>
<dbReference type="Proteomes" id="UP000552883">
    <property type="component" value="Unassembled WGS sequence"/>
</dbReference>
<comment type="caution">
    <text evidence="2">The sequence shown here is derived from an EMBL/GenBank/DDBJ whole genome shotgun (WGS) entry which is preliminary data.</text>
</comment>
<evidence type="ECO:0000313" key="3">
    <source>
        <dbReference type="Proteomes" id="UP000552883"/>
    </source>
</evidence>
<evidence type="ECO:0000313" key="2">
    <source>
        <dbReference type="EMBL" id="MBB5618693.1"/>
    </source>
</evidence>
<keyword evidence="3" id="KW-1185">Reference proteome</keyword>
<evidence type="ECO:0000256" key="1">
    <source>
        <dbReference type="SAM" id="Phobius"/>
    </source>
</evidence>
<name>A0A840X800_9MICO</name>
<sequence length="245" mass="26092">MPKHQHSDARPAFRRHGWSTVRTAFASIVAGLLIMNTLGFSTPSDDDLLAAYTAANAQPLVVAPAPTADPSVVADAAGASDAAADAVATVAPLIERPTYSATPGYETLISGGTNYDWAKLVLLKGEFPMTDSNVTVLTRWMRQENYVNTWWNRNNPLNNGWGSGGGGGTGRYVSLVSAAENAAEALRTLPRYSGIVAALEKSVPTAQLERAIWFSGWATGMYNNGAHWSYAEVPVVKAPPSAWGR</sequence>
<dbReference type="RefSeq" id="WP_153981894.1">
    <property type="nucleotide sequence ID" value="NZ_BAAANZ010000003.1"/>
</dbReference>
<keyword evidence="1" id="KW-0472">Membrane</keyword>
<reference evidence="2 3" key="1">
    <citation type="submission" date="2020-08" db="EMBL/GenBank/DDBJ databases">
        <title>Sequencing the genomes of 1000 actinobacteria strains.</title>
        <authorList>
            <person name="Klenk H.-P."/>
        </authorList>
    </citation>
    <scope>NUCLEOTIDE SEQUENCE [LARGE SCALE GENOMIC DNA]</scope>
    <source>
        <strain evidence="2 3">DSM 23889</strain>
    </source>
</reference>